<dbReference type="NCBIfam" id="NF012229">
    <property type="entry name" value="bla_class_B_core"/>
    <property type="match status" value="1"/>
</dbReference>
<evidence type="ECO:0000313" key="3">
    <source>
        <dbReference type="Proteomes" id="UP000501623"/>
    </source>
</evidence>
<dbReference type="KEGG" id="hts:HMJ29_10435"/>
<evidence type="ECO:0000259" key="1">
    <source>
        <dbReference type="SMART" id="SM00849"/>
    </source>
</evidence>
<protein>
    <submittedName>
        <fullName evidence="2">Metallo-beta-lactamase</fullName>
    </submittedName>
</protein>
<sequence>MAVLALGVVFLLSKWKEASDHGGQLPRKPFRIAGNLYYVGTRDVTSFLLTSPQVHVLIDGGYPGTAPMILKSIATLGFNIRAVKILLNSHAHFDHAGGLAALQQASGAKLWANEQDAHILESGGATDPTSGSFRVLAHLGLVYPPPRVDYRFQDGAQIRLGPILLTAHPEPGHTPGCTTWGFPVQDKGRELLAVLATDMVVLPTASLVAPEAYPGIRAEFEHSFNVLRSPPTDIT</sequence>
<reference evidence="2 3" key="1">
    <citation type="submission" date="2020-05" db="EMBL/GenBank/DDBJ databases">
        <title>Complete genome sequence of Hymenobacter sp. TS19 in Coasted Sand Dune.</title>
        <authorList>
            <person name="Lee J.-H."/>
            <person name="Jung J.-H."/>
            <person name="Jeong S."/>
            <person name="Zhao L."/>
            <person name="Kim M.-K."/>
            <person name="Seo H.-S."/>
            <person name="Lim S."/>
        </authorList>
    </citation>
    <scope>NUCLEOTIDE SEQUENCE [LARGE SCALE GENOMIC DNA]</scope>
    <source>
        <strain evidence="2 3">TS19</strain>
    </source>
</reference>
<dbReference type="EMBL" id="CP053538">
    <property type="protein sequence ID" value="QJX47332.1"/>
    <property type="molecule type" value="Genomic_DNA"/>
</dbReference>
<name>A0A6M6BH70_9BACT</name>
<evidence type="ECO:0000313" key="2">
    <source>
        <dbReference type="EMBL" id="QJX47332.1"/>
    </source>
</evidence>
<dbReference type="InterPro" id="IPR050855">
    <property type="entry name" value="NDM-1-like"/>
</dbReference>
<organism evidence="2 3">
    <name type="scientific">Hymenobacter taeanensis</name>
    <dbReference type="NCBI Taxonomy" id="2735321"/>
    <lineage>
        <taxon>Bacteria</taxon>
        <taxon>Pseudomonadati</taxon>
        <taxon>Bacteroidota</taxon>
        <taxon>Cytophagia</taxon>
        <taxon>Cytophagales</taxon>
        <taxon>Hymenobacteraceae</taxon>
        <taxon>Hymenobacter</taxon>
    </lineage>
</organism>
<dbReference type="InterPro" id="IPR001279">
    <property type="entry name" value="Metallo-B-lactamas"/>
</dbReference>
<dbReference type="Gene3D" id="3.60.15.10">
    <property type="entry name" value="Ribonuclease Z/Hydroxyacylglutathione hydrolase-like"/>
    <property type="match status" value="1"/>
</dbReference>
<dbReference type="SUPFAM" id="SSF56281">
    <property type="entry name" value="Metallo-hydrolase/oxidoreductase"/>
    <property type="match status" value="1"/>
</dbReference>
<dbReference type="AlphaFoldDB" id="A0A6M6BH70"/>
<dbReference type="RefSeq" id="WP_171591424.1">
    <property type="nucleotide sequence ID" value="NZ_CP053538.1"/>
</dbReference>
<dbReference type="PANTHER" id="PTHR42951:SF17">
    <property type="entry name" value="METALLO-BETA-LACTAMASE DOMAIN-CONTAINING PROTEIN"/>
    <property type="match status" value="1"/>
</dbReference>
<proteinExistence type="predicted"/>
<dbReference type="InterPro" id="IPR036866">
    <property type="entry name" value="RibonucZ/Hydroxyglut_hydro"/>
</dbReference>
<dbReference type="PANTHER" id="PTHR42951">
    <property type="entry name" value="METALLO-BETA-LACTAMASE DOMAIN-CONTAINING"/>
    <property type="match status" value="1"/>
</dbReference>
<dbReference type="Proteomes" id="UP000501623">
    <property type="component" value="Chromosome"/>
</dbReference>
<dbReference type="Pfam" id="PF00753">
    <property type="entry name" value="Lactamase_B"/>
    <property type="match status" value="1"/>
</dbReference>
<keyword evidence="3" id="KW-1185">Reference proteome</keyword>
<dbReference type="SMART" id="SM00849">
    <property type="entry name" value="Lactamase_B"/>
    <property type="match status" value="1"/>
</dbReference>
<gene>
    <name evidence="2" type="primary">bla</name>
    <name evidence="2" type="ORF">HMJ29_10435</name>
</gene>
<accession>A0A6M6BH70</accession>
<feature type="domain" description="Metallo-beta-lactamase" evidence="1">
    <location>
        <begin position="43"/>
        <end position="234"/>
    </location>
</feature>